<gene>
    <name evidence="1" type="ORF">A2664_01865</name>
</gene>
<evidence type="ECO:0000313" key="1">
    <source>
        <dbReference type="EMBL" id="OHA18195.1"/>
    </source>
</evidence>
<reference evidence="1 2" key="1">
    <citation type="journal article" date="2016" name="Nat. Commun.">
        <title>Thousands of microbial genomes shed light on interconnected biogeochemical processes in an aquifer system.</title>
        <authorList>
            <person name="Anantharaman K."/>
            <person name="Brown C.T."/>
            <person name="Hug L.A."/>
            <person name="Sharon I."/>
            <person name="Castelle C.J."/>
            <person name="Probst A.J."/>
            <person name="Thomas B.C."/>
            <person name="Singh A."/>
            <person name="Wilkins M.J."/>
            <person name="Karaoz U."/>
            <person name="Brodie E.L."/>
            <person name="Williams K.H."/>
            <person name="Hubbard S.S."/>
            <person name="Banfield J.F."/>
        </authorList>
    </citation>
    <scope>NUCLEOTIDE SEQUENCE [LARGE SCALE GENOMIC DNA]</scope>
</reference>
<dbReference type="AlphaFoldDB" id="A0A1G2M2S4"/>
<organism evidence="1 2">
    <name type="scientific">Candidatus Taylorbacteria bacterium RIFCSPHIGHO2_01_FULL_46_22b</name>
    <dbReference type="NCBI Taxonomy" id="1802301"/>
    <lineage>
        <taxon>Bacteria</taxon>
        <taxon>Candidatus Tayloriibacteriota</taxon>
    </lineage>
</organism>
<evidence type="ECO:0000313" key="2">
    <source>
        <dbReference type="Proteomes" id="UP000178873"/>
    </source>
</evidence>
<dbReference type="Proteomes" id="UP000178873">
    <property type="component" value="Unassembled WGS sequence"/>
</dbReference>
<accession>A0A1G2M2S4</accession>
<comment type="caution">
    <text evidence="1">The sequence shown here is derived from an EMBL/GenBank/DDBJ whole genome shotgun (WGS) entry which is preliminary data.</text>
</comment>
<protein>
    <submittedName>
        <fullName evidence="1">Uncharacterized protein</fullName>
    </submittedName>
</protein>
<dbReference type="EMBL" id="MHRF01000007">
    <property type="protein sequence ID" value="OHA18195.1"/>
    <property type="molecule type" value="Genomic_DNA"/>
</dbReference>
<sequence length="108" mass="12000">MLPQSRWVVRFGPKLEIRLMPTLGTVPELFDPVLPLLAVAIDVKGEREIYKDDPWIAADALELPSTFASRLIIASTQAKGLSSPICEERENLISALCVRTNRVPRCAN</sequence>
<name>A0A1G2M2S4_9BACT</name>
<proteinExistence type="predicted"/>